<evidence type="ECO:0000256" key="2">
    <source>
        <dbReference type="ARBA" id="ARBA00022692"/>
    </source>
</evidence>
<feature type="transmembrane region" description="Helical" evidence="5">
    <location>
        <begin position="204"/>
        <end position="224"/>
    </location>
</feature>
<feature type="transmembrane region" description="Helical" evidence="5">
    <location>
        <begin position="26"/>
        <end position="46"/>
    </location>
</feature>
<dbReference type="AlphaFoldDB" id="A0A1H7CAF4"/>
<proteinExistence type="predicted"/>
<evidence type="ECO:0000256" key="1">
    <source>
        <dbReference type="ARBA" id="ARBA00004127"/>
    </source>
</evidence>
<comment type="subcellular location">
    <subcellularLocation>
        <location evidence="1">Endomembrane system</location>
        <topology evidence="1">Multi-pass membrane protein</topology>
    </subcellularLocation>
</comment>
<name>A0A1H7CAF4_9PSED</name>
<evidence type="ECO:0000313" key="7">
    <source>
        <dbReference type="Proteomes" id="UP000242930"/>
    </source>
</evidence>
<evidence type="ECO:0000313" key="6">
    <source>
        <dbReference type="EMBL" id="SEJ86426.1"/>
    </source>
</evidence>
<sequence length="226" mass="24423">MTSNEQGSSESPEQEVLDPVSRMSEILFGLLMVLTFTGTFSVASAGEGTVRELLIASVGCNLAWGLVDGCMLLLNRLVELGHNWQLWQHLQKAPLGSAQATGLLAEAMPYLVTRVMKAEEVQALHQRLLEHPAPWTRMLVGWHDLRAAVAVFLLVFLSTLPVVLPFVLLSEPLHALRASNAIALSMLFIIGLGYGRFAGARRPWITALVFTVLGVALVSATIALGG</sequence>
<dbReference type="Pfam" id="PF01988">
    <property type="entry name" value="VIT1"/>
    <property type="match status" value="1"/>
</dbReference>
<keyword evidence="7" id="KW-1185">Reference proteome</keyword>
<keyword evidence="2 5" id="KW-0812">Transmembrane</keyword>
<feature type="transmembrane region" description="Helical" evidence="5">
    <location>
        <begin position="147"/>
        <end position="169"/>
    </location>
</feature>
<protein>
    <submittedName>
        <fullName evidence="6">VIT family protein</fullName>
    </submittedName>
</protein>
<dbReference type="InterPro" id="IPR008217">
    <property type="entry name" value="Ccc1_fam"/>
</dbReference>
<dbReference type="STRING" id="915471.SAMN05216201_12311"/>
<dbReference type="GO" id="GO:0030026">
    <property type="term" value="P:intracellular manganese ion homeostasis"/>
    <property type="evidence" value="ECO:0007669"/>
    <property type="project" value="InterPro"/>
</dbReference>
<evidence type="ECO:0000256" key="4">
    <source>
        <dbReference type="ARBA" id="ARBA00023136"/>
    </source>
</evidence>
<gene>
    <name evidence="6" type="ORF">SAMN05216201_12311</name>
</gene>
<feature type="transmembrane region" description="Helical" evidence="5">
    <location>
        <begin position="181"/>
        <end position="198"/>
    </location>
</feature>
<keyword evidence="4 5" id="KW-0472">Membrane</keyword>
<dbReference type="GO" id="GO:0005384">
    <property type="term" value="F:manganese ion transmembrane transporter activity"/>
    <property type="evidence" value="ECO:0007669"/>
    <property type="project" value="InterPro"/>
</dbReference>
<keyword evidence="3 5" id="KW-1133">Transmembrane helix</keyword>
<reference evidence="7" key="1">
    <citation type="submission" date="2016-10" db="EMBL/GenBank/DDBJ databases">
        <authorList>
            <person name="Varghese N."/>
            <person name="Submissions S."/>
        </authorList>
    </citation>
    <scope>NUCLEOTIDE SEQUENCE [LARGE SCALE GENOMIC DNA]</scope>
    <source>
        <strain evidence="7">LMG 25967</strain>
    </source>
</reference>
<evidence type="ECO:0000256" key="5">
    <source>
        <dbReference type="SAM" id="Phobius"/>
    </source>
</evidence>
<feature type="transmembrane region" description="Helical" evidence="5">
    <location>
        <begin position="53"/>
        <end position="74"/>
    </location>
</feature>
<dbReference type="RefSeq" id="WP_170847818.1">
    <property type="nucleotide sequence ID" value="NZ_FNZE01000023.1"/>
</dbReference>
<accession>A0A1H7CAF4</accession>
<dbReference type="EMBL" id="FNZE01000023">
    <property type="protein sequence ID" value="SEJ86426.1"/>
    <property type="molecule type" value="Genomic_DNA"/>
</dbReference>
<organism evidence="6 7">
    <name type="scientific">Pseudomonas linyingensis</name>
    <dbReference type="NCBI Taxonomy" id="915471"/>
    <lineage>
        <taxon>Bacteria</taxon>
        <taxon>Pseudomonadati</taxon>
        <taxon>Pseudomonadota</taxon>
        <taxon>Gammaproteobacteria</taxon>
        <taxon>Pseudomonadales</taxon>
        <taxon>Pseudomonadaceae</taxon>
        <taxon>Pseudomonas</taxon>
    </lineage>
</organism>
<dbReference type="Proteomes" id="UP000242930">
    <property type="component" value="Unassembled WGS sequence"/>
</dbReference>
<evidence type="ECO:0000256" key="3">
    <source>
        <dbReference type="ARBA" id="ARBA00022989"/>
    </source>
</evidence>
<dbReference type="GO" id="GO:0012505">
    <property type="term" value="C:endomembrane system"/>
    <property type="evidence" value="ECO:0007669"/>
    <property type="project" value="UniProtKB-SubCell"/>
</dbReference>